<dbReference type="AlphaFoldDB" id="A0A4Y9Z900"/>
<dbReference type="SUPFAM" id="SSF48179">
    <property type="entry name" value="6-phosphogluconate dehydrogenase C-terminal domain-like"/>
    <property type="match status" value="2"/>
</dbReference>
<dbReference type="STRING" id="205917.A0A4Y9Z900"/>
<dbReference type="EMBL" id="SEOQ01000099">
    <property type="protein sequence ID" value="TFY70497.1"/>
    <property type="molecule type" value="Genomic_DNA"/>
</dbReference>
<sequence length="450" mass="49734">MVRADVSPDSPIEDQPTIGLIGMGRDGKNVRDILLVAWDIRSDIAGVPGITVLKDGHYVSRTSDFIMYSVEAEFIDRVVAQYGPSTKVGAIVAGQTSVKAPEREAFEKHLPDDVHIVSCHSLHGPTVDPRDQALIIIQHRAPDESVRLVENILRPLQSRFVYMSYEDHDIVTANTQAVTHAAFLSMGTAWASAASYPWEHGMYVGGIETVKVNIMLRIFSNKWHVYAGLAILNPSARIQIKQFAQSVTDIFKLMLAADEAGLRQRIYDARLRVFGNEKENSRAPVLLSEDILNRFSLGKRPSNGNEDGGPGNDSAKAPPANSHLSLLAMVDCWAQLGLKPTEHLDLAATPIFRMWFGVAEYLFRSPERLDAALQAALHDVSHRYDDVEFVVASRGWSQCVSFGNFDLYRTRFEETARFFESRFEEAAKVGSEMLKVIASSSTGAQGSAGK</sequence>
<accession>A0A4Y9Z900</accession>
<dbReference type="OrthoDB" id="5399569at2759"/>
<evidence type="ECO:0000313" key="5">
    <source>
        <dbReference type="Proteomes" id="UP000298327"/>
    </source>
</evidence>
<dbReference type="InterPro" id="IPR008927">
    <property type="entry name" value="6-PGluconate_DH-like_C_sf"/>
</dbReference>
<dbReference type="PROSITE" id="PS51176">
    <property type="entry name" value="PDH_ADH"/>
    <property type="match status" value="1"/>
</dbReference>
<evidence type="ECO:0000313" key="4">
    <source>
        <dbReference type="EMBL" id="TFY70497.1"/>
    </source>
</evidence>
<organism evidence="4 5">
    <name type="scientific">Dentipellis fragilis</name>
    <dbReference type="NCBI Taxonomy" id="205917"/>
    <lineage>
        <taxon>Eukaryota</taxon>
        <taxon>Fungi</taxon>
        <taxon>Dikarya</taxon>
        <taxon>Basidiomycota</taxon>
        <taxon>Agaricomycotina</taxon>
        <taxon>Agaricomycetes</taxon>
        <taxon>Russulales</taxon>
        <taxon>Hericiaceae</taxon>
        <taxon>Dentipellis</taxon>
    </lineage>
</organism>
<protein>
    <recommendedName>
        <fullName evidence="3">Prephenate/arogenate dehydrogenase domain-containing protein</fullName>
    </recommendedName>
</protein>
<dbReference type="InterPro" id="IPR003099">
    <property type="entry name" value="Prephen_DH"/>
</dbReference>
<feature type="region of interest" description="Disordered" evidence="2">
    <location>
        <begin position="298"/>
        <end position="317"/>
    </location>
</feature>
<dbReference type="GO" id="GO:0006571">
    <property type="term" value="P:tyrosine biosynthetic process"/>
    <property type="evidence" value="ECO:0007669"/>
    <property type="project" value="InterPro"/>
</dbReference>
<dbReference type="InterPro" id="IPR050812">
    <property type="entry name" value="Preph/Arog_dehydrog"/>
</dbReference>
<evidence type="ECO:0000256" key="1">
    <source>
        <dbReference type="ARBA" id="ARBA00023002"/>
    </source>
</evidence>
<proteinExistence type="predicted"/>
<dbReference type="Gene3D" id="1.10.3660.10">
    <property type="entry name" value="6-phosphogluconate dehydrogenase C-terminal like domain"/>
    <property type="match status" value="2"/>
</dbReference>
<dbReference type="InterPro" id="IPR036291">
    <property type="entry name" value="NAD(P)-bd_dom_sf"/>
</dbReference>
<dbReference type="GO" id="GO:0008977">
    <property type="term" value="F:prephenate dehydrogenase (NAD+) activity"/>
    <property type="evidence" value="ECO:0007669"/>
    <property type="project" value="InterPro"/>
</dbReference>
<dbReference type="Gene3D" id="3.40.50.720">
    <property type="entry name" value="NAD(P)-binding Rossmann-like Domain"/>
    <property type="match status" value="1"/>
</dbReference>
<evidence type="ECO:0000259" key="3">
    <source>
        <dbReference type="PROSITE" id="PS51176"/>
    </source>
</evidence>
<keyword evidence="5" id="KW-1185">Reference proteome</keyword>
<reference evidence="4 5" key="1">
    <citation type="submission" date="2019-02" db="EMBL/GenBank/DDBJ databases">
        <title>Genome sequencing of the rare red list fungi Dentipellis fragilis.</title>
        <authorList>
            <person name="Buettner E."/>
            <person name="Kellner H."/>
        </authorList>
    </citation>
    <scope>NUCLEOTIDE SEQUENCE [LARGE SCALE GENOMIC DNA]</scope>
    <source>
        <strain evidence="4 5">DSM 105465</strain>
    </source>
</reference>
<dbReference type="Proteomes" id="UP000298327">
    <property type="component" value="Unassembled WGS sequence"/>
</dbReference>
<dbReference type="SUPFAM" id="SSF51735">
    <property type="entry name" value="NAD(P)-binding Rossmann-fold domains"/>
    <property type="match status" value="1"/>
</dbReference>
<dbReference type="GO" id="GO:0004665">
    <property type="term" value="F:prephenate dehydrogenase (NADP+) activity"/>
    <property type="evidence" value="ECO:0007669"/>
    <property type="project" value="InterPro"/>
</dbReference>
<comment type="caution">
    <text evidence="4">The sequence shown here is derived from an EMBL/GenBank/DDBJ whole genome shotgun (WGS) entry which is preliminary data.</text>
</comment>
<gene>
    <name evidence="4" type="ORF">EVG20_g2524</name>
</gene>
<name>A0A4Y9Z900_9AGAM</name>
<keyword evidence="1" id="KW-0560">Oxidoreductase</keyword>
<evidence type="ECO:0000256" key="2">
    <source>
        <dbReference type="SAM" id="MobiDB-lite"/>
    </source>
</evidence>
<dbReference type="GO" id="GO:0070403">
    <property type="term" value="F:NAD+ binding"/>
    <property type="evidence" value="ECO:0007669"/>
    <property type="project" value="TreeGrafter"/>
</dbReference>
<feature type="domain" description="Prephenate/arogenate dehydrogenase" evidence="3">
    <location>
        <begin position="16"/>
        <end position="284"/>
    </location>
</feature>
<dbReference type="PANTHER" id="PTHR21363">
    <property type="entry name" value="PREPHENATE DEHYDROGENASE"/>
    <property type="match status" value="1"/>
</dbReference>
<dbReference type="PANTHER" id="PTHR21363:SF0">
    <property type="entry name" value="PREPHENATE DEHYDROGENASE [NADP(+)]"/>
    <property type="match status" value="1"/>
</dbReference>
<dbReference type="FunFam" id="1.10.3660.10:FF:000006">
    <property type="entry name" value="Prephenate dehydrogenase [NADP(+)]"/>
    <property type="match status" value="1"/>
</dbReference>